<keyword evidence="3" id="KW-1185">Reference proteome</keyword>
<evidence type="ECO:0000256" key="1">
    <source>
        <dbReference type="SAM" id="MobiDB-lite"/>
    </source>
</evidence>
<sequence>MDICSFRQQVSQNYSPKEEDAEYERFLADKRKWVLNAKESDSFDINIFPEGKEQVACEENNLNTCSDLGASVSQNNYCSTSDNHDEVSLTSPNHSSDNNQGQDYNVSRLSSSYAQHKHNTPPPSIKHISEIHDSHPFNLLTAIEFRQRYSEIMCSKPAELHLPSTNVADTTIKRTDVGTQSLNGIGFGSDRCRSPPHYFADIAAGIPKLSDSSEIGRLEQELLRIEYALLTLKCQKFAVELKLARQLIETMNSQNEQTLQDTQSKVIPTC</sequence>
<dbReference type="Proteomes" id="UP000324629">
    <property type="component" value="Unassembled WGS sequence"/>
</dbReference>
<accession>A0A5J4NX02</accession>
<evidence type="ECO:0000313" key="3">
    <source>
        <dbReference type="Proteomes" id="UP000324629"/>
    </source>
</evidence>
<protein>
    <submittedName>
        <fullName evidence="2">Uncharacterized protein</fullName>
    </submittedName>
</protein>
<feature type="region of interest" description="Disordered" evidence="1">
    <location>
        <begin position="79"/>
        <end position="105"/>
    </location>
</feature>
<feature type="compositionally biased region" description="Polar residues" evidence="1">
    <location>
        <begin position="88"/>
        <end position="105"/>
    </location>
</feature>
<comment type="caution">
    <text evidence="2">The sequence shown here is derived from an EMBL/GenBank/DDBJ whole genome shotgun (WGS) entry which is preliminary data.</text>
</comment>
<name>A0A5J4NX02_9TREM</name>
<proteinExistence type="predicted"/>
<reference evidence="2 3" key="1">
    <citation type="journal article" date="2019" name="Gigascience">
        <title>Whole-genome sequence of the oriental lung fluke Paragonimus westermani.</title>
        <authorList>
            <person name="Oey H."/>
            <person name="Zakrzewski M."/>
            <person name="Narain K."/>
            <person name="Devi K.R."/>
            <person name="Agatsuma T."/>
            <person name="Nawaratna S."/>
            <person name="Gobert G.N."/>
            <person name="Jones M.K."/>
            <person name="Ragan M.A."/>
            <person name="McManus D.P."/>
            <person name="Krause L."/>
        </authorList>
    </citation>
    <scope>NUCLEOTIDE SEQUENCE [LARGE SCALE GENOMIC DNA]</scope>
    <source>
        <strain evidence="2 3">IND2009</strain>
    </source>
</reference>
<dbReference type="AlphaFoldDB" id="A0A5J4NX02"/>
<gene>
    <name evidence="2" type="ORF">DEA37_0010811</name>
</gene>
<dbReference type="EMBL" id="QNGE01000544">
    <property type="protein sequence ID" value="KAA3680064.1"/>
    <property type="molecule type" value="Genomic_DNA"/>
</dbReference>
<organism evidence="2 3">
    <name type="scientific">Paragonimus westermani</name>
    <dbReference type="NCBI Taxonomy" id="34504"/>
    <lineage>
        <taxon>Eukaryota</taxon>
        <taxon>Metazoa</taxon>
        <taxon>Spiralia</taxon>
        <taxon>Lophotrochozoa</taxon>
        <taxon>Platyhelminthes</taxon>
        <taxon>Trematoda</taxon>
        <taxon>Digenea</taxon>
        <taxon>Plagiorchiida</taxon>
        <taxon>Troglotremata</taxon>
        <taxon>Troglotrematidae</taxon>
        <taxon>Paragonimus</taxon>
    </lineage>
</organism>
<evidence type="ECO:0000313" key="2">
    <source>
        <dbReference type="EMBL" id="KAA3680064.1"/>
    </source>
</evidence>